<gene>
    <name evidence="2" type="ORF">FRD01_20285</name>
</gene>
<name>A0A5B8XWI4_9DELT</name>
<evidence type="ECO:0000313" key="3">
    <source>
        <dbReference type="Proteomes" id="UP000321595"/>
    </source>
</evidence>
<feature type="transmembrane region" description="Helical" evidence="1">
    <location>
        <begin position="286"/>
        <end position="312"/>
    </location>
</feature>
<protein>
    <recommendedName>
        <fullName evidence="4">Glycosyltransferase RgtA/B/C/D-like domain-containing protein</fullName>
    </recommendedName>
</protein>
<feature type="transmembrane region" description="Helical" evidence="1">
    <location>
        <begin position="332"/>
        <end position="352"/>
    </location>
</feature>
<dbReference type="RefSeq" id="WP_146962764.1">
    <property type="nucleotide sequence ID" value="NZ_CP042467.1"/>
</dbReference>
<dbReference type="Proteomes" id="UP000321595">
    <property type="component" value="Chromosome"/>
</dbReference>
<evidence type="ECO:0000313" key="2">
    <source>
        <dbReference type="EMBL" id="QED29531.1"/>
    </source>
</evidence>
<feature type="transmembrane region" description="Helical" evidence="1">
    <location>
        <begin position="176"/>
        <end position="196"/>
    </location>
</feature>
<dbReference type="OrthoDB" id="9786218at2"/>
<feature type="transmembrane region" description="Helical" evidence="1">
    <location>
        <begin position="12"/>
        <end position="32"/>
    </location>
</feature>
<organism evidence="2 3">
    <name type="scientific">Microvenator marinus</name>
    <dbReference type="NCBI Taxonomy" id="2600177"/>
    <lineage>
        <taxon>Bacteria</taxon>
        <taxon>Deltaproteobacteria</taxon>
        <taxon>Bradymonadales</taxon>
        <taxon>Microvenatoraceae</taxon>
        <taxon>Microvenator</taxon>
    </lineage>
</organism>
<dbReference type="AlphaFoldDB" id="A0A5B8XWI4"/>
<accession>A0A5B8XWI4</accession>
<dbReference type="EMBL" id="CP042467">
    <property type="protein sequence ID" value="QED29531.1"/>
    <property type="molecule type" value="Genomic_DNA"/>
</dbReference>
<feature type="transmembrane region" description="Helical" evidence="1">
    <location>
        <begin position="208"/>
        <end position="232"/>
    </location>
</feature>
<proteinExistence type="predicted"/>
<reference evidence="2 3" key="1">
    <citation type="submission" date="2019-08" db="EMBL/GenBank/DDBJ databases">
        <authorList>
            <person name="Liang Q."/>
        </authorList>
    </citation>
    <scope>NUCLEOTIDE SEQUENCE [LARGE SCALE GENOMIC DNA]</scope>
    <source>
        <strain evidence="2 3">V1718</strain>
    </source>
</reference>
<keyword evidence="3" id="KW-1185">Reference proteome</keyword>
<feature type="transmembrane region" description="Helical" evidence="1">
    <location>
        <begin position="125"/>
        <end position="156"/>
    </location>
</feature>
<evidence type="ECO:0008006" key="4">
    <source>
        <dbReference type="Google" id="ProtNLM"/>
    </source>
</evidence>
<feature type="transmembrane region" description="Helical" evidence="1">
    <location>
        <begin position="256"/>
        <end position="274"/>
    </location>
</feature>
<evidence type="ECO:0000256" key="1">
    <source>
        <dbReference type="SAM" id="Phobius"/>
    </source>
</evidence>
<dbReference type="KEGG" id="bbae:FRD01_20285"/>
<keyword evidence="1" id="KW-0472">Membrane</keyword>
<sequence length="493" mass="55350">MDELRRLFASPLKLAAFWWLLPICGILFAATINPIPPHDYWWALVMGREISAGHFPDANLFLFTLPADKPFLNQPWLGQWLLFELSQWGHGANVLARNLSLGLSLGLMMWSGLRVNPRVESVSILAIGVMVVAFPGLAVRTQSFALLPFVWTLVLVLGVRDGRFERKWLWTLVPVIWFWAQVHGTFVLAPVMLGVIWMDAQERWAKEWVVVGAASALIGLLHPLGLEIFTYVKGLVFDSTVGTTVQEWSPPGLDDAQGIGFWLLCFAGLAVATAQRKRLAISDAVLLLLATWLGTGAVRNLVWWAFIWVVVLAKTLPRSIQESETKPFEHKLHWSLVSACVLGLIVAQPGLFHTHFVQATSIEFAKKQGEGAMVLEKRNSIELVRALKGESAQRVFHDQALGGLIEFELSTRDVQAVAFVDQRMELIDEDIWDDYFLASAGQVGWKEVFERWKIDAAVLHIEDQAPLIEALRASGWRLMGESEVHQLYLPPIR</sequence>
<keyword evidence="1" id="KW-0812">Transmembrane</keyword>
<keyword evidence="1" id="KW-1133">Transmembrane helix</keyword>